<evidence type="ECO:0000256" key="2">
    <source>
        <dbReference type="ARBA" id="ARBA00001946"/>
    </source>
</evidence>
<dbReference type="OMA" id="TWYAIGT"/>
<feature type="transmembrane region" description="Helical" evidence="17">
    <location>
        <begin position="20"/>
        <end position="39"/>
    </location>
</feature>
<dbReference type="GO" id="GO:0016020">
    <property type="term" value="C:membrane"/>
    <property type="evidence" value="ECO:0007669"/>
    <property type="project" value="InterPro"/>
</dbReference>
<evidence type="ECO:0000256" key="5">
    <source>
        <dbReference type="ARBA" id="ARBA00010810"/>
    </source>
</evidence>
<keyword evidence="10" id="KW-0479">Metal-binding</keyword>
<keyword evidence="8 20" id="KW-0808">Transferase</keyword>
<feature type="region of interest" description="Disordered" evidence="16">
    <location>
        <begin position="456"/>
        <end position="487"/>
    </location>
</feature>
<dbReference type="InterPro" id="IPR048999">
    <property type="entry name" value="STT3-PglB_core"/>
</dbReference>
<dbReference type="Pfam" id="PF02516">
    <property type="entry name" value="STT3"/>
    <property type="match status" value="1"/>
</dbReference>
<sequence>MTLNLERVVASKTLPTVLRYAALTAAAVLAFAIRLFSVVRYEPVIHEFDPYFNYRATRVLVDKGLYEFWNWFDDTSWYPLGRDVGGTVYAGTMYSAALVYWVLQALGFPVDVRYVCVFVSPLWASFTTLITYAFTNELTEQKDSIAGLFAAVFVAIVPGYISRSSAGGFDNECVAIFALMNTFYLFMKAVNTGALQWALACCLGYLYMVACWGGYIFIINLIPIYVIVMILAGRYSHRIYVAYSTFYILGTLLSMQIRFVGFQAVQSAEHMLAAVVFLALQVYCLGQWIRSIVAEQVYHAFVRYFVIIVGSAFAGLGVLLLAAGYIQPWTGRFYTLLDPTYASKHIPIIASVSEHQPTAWSSYFFDLHFLTVLAPLGLYYCFQELTDATLFAILYFVFAVYFSGVMVRLMLVLAPAACAMGAVGTSRLLQSFAVDLKAELAERNWIPWISDMQQASNASPGKKHTAGASSTSSTSGNRGRVTGSSQGNNRASALRLEVSLGILFSALLLGNAYVKHCVWAASEAYSSPSIVLAGQGPSGRFLIDDFREAYYWLGSNAAADAKIASWWDYGYQIAGMGFRTTIVDNNTWNFTHIATVGNMLSRPEKQAYQIARMLDVDYVLVIFGGLIGYGGDDVNKFLWPVRIGGSVDPTLREAQFLTRRGEFRLDEEMAPAMRESLLFKLCYHRYGEISNGYDRARGYRVAHLDVRLELFEEAFTSEHWIVRIYRVKPPSNRGNVAW</sequence>
<dbReference type="KEGG" id="cme:CYME_CMO226C"/>
<keyword evidence="14" id="KW-0464">Manganese</keyword>
<feature type="transmembrane region" description="Helical" evidence="17">
    <location>
        <begin position="145"/>
        <end position="162"/>
    </location>
</feature>
<dbReference type="GeneID" id="16995690"/>
<feature type="transmembrane region" description="Helical" evidence="17">
    <location>
        <begin position="115"/>
        <end position="133"/>
    </location>
</feature>
<dbReference type="PANTHER" id="PTHR13872:SF1">
    <property type="entry name" value="DOLICHYL-DIPHOSPHOOLIGOSACCHARIDE--PROTEIN GLYCOSYLTRANSFERASE SUBUNIT STT3B"/>
    <property type="match status" value="1"/>
</dbReference>
<dbReference type="GO" id="GO:0046872">
    <property type="term" value="F:metal ion binding"/>
    <property type="evidence" value="ECO:0007669"/>
    <property type="project" value="UniProtKB-KW"/>
</dbReference>
<dbReference type="InterPro" id="IPR003674">
    <property type="entry name" value="Oligo_trans_STT3"/>
</dbReference>
<evidence type="ECO:0000256" key="14">
    <source>
        <dbReference type="ARBA" id="ARBA00023211"/>
    </source>
</evidence>
<comment type="catalytic activity">
    <reaction evidence="15">
        <text>a di-trans,poly-cis-dolichyl diphosphooligosaccharide + L-asparaginyl-[protein] = N(4)-(oligosaccharide-(1-&gt;4)-N-acetyl-beta-D-glucosaminyl-(1-&gt;4)-N-acetyl-beta-D-glucosaminyl)-L-asparaginyl-[protein] + a di-trans,poly-cis-dolichyl diphosphate + H(+)</text>
        <dbReference type="Rhea" id="RHEA:22980"/>
        <dbReference type="Rhea" id="RHEA-COMP:12804"/>
        <dbReference type="Rhea" id="RHEA-COMP:12805"/>
        <dbReference type="Rhea" id="RHEA-COMP:19506"/>
        <dbReference type="Rhea" id="RHEA-COMP:19509"/>
        <dbReference type="ChEBI" id="CHEBI:15378"/>
        <dbReference type="ChEBI" id="CHEBI:50347"/>
        <dbReference type="ChEBI" id="CHEBI:57497"/>
        <dbReference type="ChEBI" id="CHEBI:57570"/>
        <dbReference type="ChEBI" id="CHEBI:132529"/>
        <dbReference type="EC" id="2.4.99.18"/>
    </reaction>
</comment>
<evidence type="ECO:0000256" key="8">
    <source>
        <dbReference type="ARBA" id="ARBA00022679"/>
    </source>
</evidence>
<keyword evidence="9 17" id="KW-0812">Transmembrane</keyword>
<reference evidence="20 21" key="2">
    <citation type="journal article" date="2007" name="BMC Biol.">
        <title>A 100%-complete sequence reveals unusually simple genomic features in the hot-spring red alga Cyanidioschyzon merolae.</title>
        <authorList>
            <person name="Nozaki H."/>
            <person name="Takano H."/>
            <person name="Misumi O."/>
            <person name="Terasawa K."/>
            <person name="Matsuzaki M."/>
            <person name="Maruyama S."/>
            <person name="Nishida K."/>
            <person name="Yagisawa F."/>
            <person name="Yoshida Y."/>
            <person name="Fujiwara T."/>
            <person name="Takio S."/>
            <person name="Tamura K."/>
            <person name="Chung S.J."/>
            <person name="Nakamura S."/>
            <person name="Kuroiwa H."/>
            <person name="Tanaka K."/>
            <person name="Sato N."/>
            <person name="Kuroiwa T."/>
        </authorList>
    </citation>
    <scope>NUCLEOTIDE SEQUENCE [LARGE SCALE GENOMIC DNA]</scope>
    <source>
        <strain evidence="20 21">10D</strain>
    </source>
</reference>
<feature type="transmembrane region" description="Helical" evidence="17">
    <location>
        <begin position="84"/>
        <end position="103"/>
    </location>
</feature>
<comment type="cofactor">
    <cofactor evidence="2">
        <name>Mg(2+)</name>
        <dbReference type="ChEBI" id="CHEBI:18420"/>
    </cofactor>
</comment>
<keyword evidence="12 17" id="KW-1133">Transmembrane helix</keyword>
<name>M1V604_CYAM1</name>
<dbReference type="GO" id="GO:0004579">
    <property type="term" value="F:dolichyl-diphosphooligosaccharide-protein glycotransferase activity"/>
    <property type="evidence" value="ECO:0007669"/>
    <property type="project" value="UniProtKB-EC"/>
</dbReference>
<evidence type="ECO:0000256" key="9">
    <source>
        <dbReference type="ARBA" id="ARBA00022692"/>
    </source>
</evidence>
<evidence type="ECO:0000256" key="3">
    <source>
        <dbReference type="ARBA" id="ARBA00004127"/>
    </source>
</evidence>
<feature type="transmembrane region" description="Helical" evidence="17">
    <location>
        <begin position="240"/>
        <end position="259"/>
    </location>
</feature>
<dbReference type="Pfam" id="PF21436">
    <property type="entry name" value="STT3-PglB_core"/>
    <property type="match status" value="1"/>
</dbReference>
<feature type="transmembrane region" description="Helical" evidence="17">
    <location>
        <begin position="301"/>
        <end position="326"/>
    </location>
</feature>
<evidence type="ECO:0000313" key="21">
    <source>
        <dbReference type="Proteomes" id="UP000007014"/>
    </source>
</evidence>
<feature type="transmembrane region" description="Helical" evidence="17">
    <location>
        <begin position="271"/>
        <end position="289"/>
    </location>
</feature>
<feature type="transmembrane region" description="Helical" evidence="17">
    <location>
        <begin position="389"/>
        <end position="411"/>
    </location>
</feature>
<evidence type="ECO:0000256" key="17">
    <source>
        <dbReference type="SAM" id="Phobius"/>
    </source>
</evidence>
<dbReference type="Gramene" id="CMO226CT">
    <property type="protein sequence ID" value="CMO226CT"/>
    <property type="gene ID" value="CMO226C"/>
</dbReference>
<dbReference type="GO" id="GO:0012505">
    <property type="term" value="C:endomembrane system"/>
    <property type="evidence" value="ECO:0007669"/>
    <property type="project" value="UniProtKB-SubCell"/>
</dbReference>
<dbReference type="EC" id="2.4.99.18" evidence="6"/>
<dbReference type="EMBL" id="AP006497">
    <property type="protein sequence ID" value="BAM81575.1"/>
    <property type="molecule type" value="Genomic_DNA"/>
</dbReference>
<comment type="pathway">
    <text evidence="4">Protein modification; protein glycosylation.</text>
</comment>
<dbReference type="InterPro" id="IPR048307">
    <property type="entry name" value="STT3_N"/>
</dbReference>
<dbReference type="UniPathway" id="UPA00378"/>
<evidence type="ECO:0000256" key="11">
    <source>
        <dbReference type="ARBA" id="ARBA00022842"/>
    </source>
</evidence>
<keyword evidence="13 17" id="KW-0472">Membrane</keyword>
<evidence type="ECO:0000259" key="19">
    <source>
        <dbReference type="Pfam" id="PF21436"/>
    </source>
</evidence>
<comment type="cofactor">
    <cofactor evidence="1">
        <name>Mn(2+)</name>
        <dbReference type="ChEBI" id="CHEBI:29035"/>
    </cofactor>
</comment>
<evidence type="ECO:0000259" key="18">
    <source>
        <dbReference type="Pfam" id="PF02516"/>
    </source>
</evidence>
<evidence type="ECO:0000256" key="15">
    <source>
        <dbReference type="ARBA" id="ARBA00048829"/>
    </source>
</evidence>
<feature type="compositionally biased region" description="Low complexity" evidence="16">
    <location>
        <begin position="466"/>
        <end position="485"/>
    </location>
</feature>
<proteinExistence type="inferred from homology"/>
<dbReference type="OrthoDB" id="10261066at2759"/>
<keyword evidence="7" id="KW-0328">Glycosyltransferase</keyword>
<comment type="similarity">
    <text evidence="5">Belongs to the STT3 family.</text>
</comment>
<dbReference type="Proteomes" id="UP000007014">
    <property type="component" value="Chromosome 15"/>
</dbReference>
<evidence type="ECO:0000256" key="1">
    <source>
        <dbReference type="ARBA" id="ARBA00001936"/>
    </source>
</evidence>
<evidence type="ECO:0000313" key="20">
    <source>
        <dbReference type="EMBL" id="BAM81575.1"/>
    </source>
</evidence>
<feature type="domain" description="Oligosaccharyl transferase STT3 N-terminal" evidence="18">
    <location>
        <begin position="22"/>
        <end position="419"/>
    </location>
</feature>
<dbReference type="RefSeq" id="XP_005537611.1">
    <property type="nucleotide sequence ID" value="XM_005537554.1"/>
</dbReference>
<accession>M1V604</accession>
<keyword evidence="11" id="KW-0460">Magnesium</keyword>
<dbReference type="STRING" id="280699.M1V604"/>
<dbReference type="HOGENOM" id="CLU_009279_1_0_1"/>
<dbReference type="eggNOG" id="KOG2292">
    <property type="taxonomic scope" value="Eukaryota"/>
</dbReference>
<reference evidence="20 21" key="1">
    <citation type="journal article" date="2004" name="Nature">
        <title>Genome sequence of the ultrasmall unicellular red alga Cyanidioschyzon merolae 10D.</title>
        <authorList>
            <person name="Matsuzaki M."/>
            <person name="Misumi O."/>
            <person name="Shin-i T."/>
            <person name="Maruyama S."/>
            <person name="Takahara M."/>
            <person name="Miyagishima S."/>
            <person name="Mori T."/>
            <person name="Nishida K."/>
            <person name="Yagisawa F."/>
            <person name="Nishida K."/>
            <person name="Yoshida Y."/>
            <person name="Nishimura Y."/>
            <person name="Nakao S."/>
            <person name="Kobayashi T."/>
            <person name="Momoyama Y."/>
            <person name="Higashiyama T."/>
            <person name="Minoda A."/>
            <person name="Sano M."/>
            <person name="Nomoto H."/>
            <person name="Oishi K."/>
            <person name="Hayashi H."/>
            <person name="Ohta F."/>
            <person name="Nishizaka S."/>
            <person name="Haga S."/>
            <person name="Miura S."/>
            <person name="Morishita T."/>
            <person name="Kabeya Y."/>
            <person name="Terasawa K."/>
            <person name="Suzuki Y."/>
            <person name="Ishii Y."/>
            <person name="Asakawa S."/>
            <person name="Takano H."/>
            <person name="Ohta N."/>
            <person name="Kuroiwa H."/>
            <person name="Tanaka K."/>
            <person name="Shimizu N."/>
            <person name="Sugano S."/>
            <person name="Sato N."/>
            <person name="Nozaki H."/>
            <person name="Ogasawara N."/>
            <person name="Kohara Y."/>
            <person name="Kuroiwa T."/>
        </authorList>
    </citation>
    <scope>NUCLEOTIDE SEQUENCE [LARGE SCALE GENOMIC DNA]</scope>
    <source>
        <strain evidence="20 21">10D</strain>
    </source>
</reference>
<feature type="domain" description="STT3/PglB/AglB core" evidence="19">
    <location>
        <begin position="563"/>
        <end position="619"/>
    </location>
</feature>
<evidence type="ECO:0000256" key="7">
    <source>
        <dbReference type="ARBA" id="ARBA00022676"/>
    </source>
</evidence>
<feature type="transmembrane region" description="Helical" evidence="17">
    <location>
        <begin position="174"/>
        <end position="199"/>
    </location>
</feature>
<keyword evidence="21" id="KW-1185">Reference proteome</keyword>
<evidence type="ECO:0000256" key="4">
    <source>
        <dbReference type="ARBA" id="ARBA00004922"/>
    </source>
</evidence>
<gene>
    <name evidence="20" type="ORF">CYME_CMO226C</name>
</gene>
<comment type="subcellular location">
    <subcellularLocation>
        <location evidence="3">Endomembrane system</location>
        <topology evidence="3">Multi-pass membrane protein</topology>
    </subcellularLocation>
</comment>
<dbReference type="Gene3D" id="3.40.50.12610">
    <property type="match status" value="1"/>
</dbReference>
<evidence type="ECO:0000256" key="6">
    <source>
        <dbReference type="ARBA" id="ARBA00012605"/>
    </source>
</evidence>
<evidence type="ECO:0000256" key="12">
    <source>
        <dbReference type="ARBA" id="ARBA00022989"/>
    </source>
</evidence>
<evidence type="ECO:0000256" key="10">
    <source>
        <dbReference type="ARBA" id="ARBA00022723"/>
    </source>
</evidence>
<feature type="transmembrane region" description="Helical" evidence="17">
    <location>
        <begin position="205"/>
        <end position="228"/>
    </location>
</feature>
<organism evidence="20 21">
    <name type="scientific">Cyanidioschyzon merolae (strain NIES-3377 / 10D)</name>
    <name type="common">Unicellular red alga</name>
    <dbReference type="NCBI Taxonomy" id="280699"/>
    <lineage>
        <taxon>Eukaryota</taxon>
        <taxon>Rhodophyta</taxon>
        <taxon>Bangiophyceae</taxon>
        <taxon>Cyanidiales</taxon>
        <taxon>Cyanidiaceae</taxon>
        <taxon>Cyanidioschyzon</taxon>
    </lineage>
</organism>
<feature type="transmembrane region" description="Helical" evidence="17">
    <location>
        <begin position="363"/>
        <end position="382"/>
    </location>
</feature>
<protein>
    <recommendedName>
        <fullName evidence="6">dolichyl-diphosphooligosaccharide--protein glycotransferase</fullName>
        <ecNumber evidence="6">2.4.99.18</ecNumber>
    </recommendedName>
</protein>
<dbReference type="PANTHER" id="PTHR13872">
    <property type="entry name" value="DOLICHYL-DIPHOSPHOOLIGOSACCHARIDE--PROTEIN GLYCOSYLTRANSFERASE SUBUNIT"/>
    <property type="match status" value="1"/>
</dbReference>
<evidence type="ECO:0000256" key="16">
    <source>
        <dbReference type="SAM" id="MobiDB-lite"/>
    </source>
</evidence>
<evidence type="ECO:0000256" key="13">
    <source>
        <dbReference type="ARBA" id="ARBA00023136"/>
    </source>
</evidence>
<dbReference type="AlphaFoldDB" id="M1V604"/>